<evidence type="ECO:0000256" key="1">
    <source>
        <dbReference type="SAM" id="MobiDB-lite"/>
    </source>
</evidence>
<evidence type="ECO:0000259" key="4">
    <source>
        <dbReference type="Pfam" id="PF08386"/>
    </source>
</evidence>
<dbReference type="InterPro" id="IPR000073">
    <property type="entry name" value="AB_hydrolase_1"/>
</dbReference>
<reference evidence="6" key="1">
    <citation type="journal article" date="2019" name="Int. J. Syst. Evol. Microbiol.">
        <title>The Global Catalogue of Microorganisms (GCM) 10K type strain sequencing project: providing services to taxonomists for standard genome sequencing and annotation.</title>
        <authorList>
            <consortium name="The Broad Institute Genomics Platform"/>
            <consortium name="The Broad Institute Genome Sequencing Center for Infectious Disease"/>
            <person name="Wu L."/>
            <person name="Ma J."/>
        </authorList>
    </citation>
    <scope>NUCLEOTIDE SEQUENCE [LARGE SCALE GENOMIC DNA]</scope>
    <source>
        <strain evidence="6">JCM 14545</strain>
    </source>
</reference>
<dbReference type="InterPro" id="IPR029058">
    <property type="entry name" value="AB_hydrolase_fold"/>
</dbReference>
<feature type="chain" id="PRO_5047323653" evidence="2">
    <location>
        <begin position="25"/>
        <end position="496"/>
    </location>
</feature>
<feature type="region of interest" description="Disordered" evidence="1">
    <location>
        <begin position="327"/>
        <end position="350"/>
    </location>
</feature>
<comment type="caution">
    <text evidence="5">The sequence shown here is derived from an EMBL/GenBank/DDBJ whole genome shotgun (WGS) entry which is preliminary data.</text>
</comment>
<keyword evidence="6" id="KW-1185">Reference proteome</keyword>
<gene>
    <name evidence="5" type="ORF">GCM10009754_40820</name>
</gene>
<dbReference type="Pfam" id="PF00561">
    <property type="entry name" value="Abhydrolase_1"/>
    <property type="match status" value="1"/>
</dbReference>
<sequence length="496" mass="53612">MSRVAGVFLTVLAIAAVCVQPVSAAPRRGLDWRACGDGMECAKLVVPVDWADPTGPKTTVDLAKLPARVPATKVGDLVVNTGGPSTTIQSVRAQPAVLTQLTTWFDMILIDPRGFGDKDSATPNPCGPPAPHIFGLTQATDERAWNAYAERNAAYDRGCREAGGDTYRGYTSWQIAHDLESLRVALGDAKLRYFGNSYGTVYGQAYAELFGSRIDRMYLEGVADHTQPRLIDWLANYARTDEQQLDRFAEWCAQRVNCFLHDDGVGPVYDELLNRVRRAPLPAPGAGAGSTVDADMLVATVREGLNVPYWPKLAQALAEAKNGDAGRLLTDPALHPRDDPPGAPSSPSRASLCHDFMPVVPGYAEFRGIETVLKRLAPRVGWMQGRYELGRCLGIGSGPAYPPHPLRATGVPPVLVGVGDLDNNTNRLGADHVAHQFPGGRILRNGDGHAAYLLLGGRREDSCLRTTVNRYLVEGTLPERGTHCPAEIVPTIPDRP</sequence>
<dbReference type="SUPFAM" id="SSF53474">
    <property type="entry name" value="alpha/beta-Hydrolases"/>
    <property type="match status" value="1"/>
</dbReference>
<dbReference type="Pfam" id="PF08386">
    <property type="entry name" value="Abhydrolase_4"/>
    <property type="match status" value="1"/>
</dbReference>
<dbReference type="GO" id="GO:0016787">
    <property type="term" value="F:hydrolase activity"/>
    <property type="evidence" value="ECO:0007669"/>
    <property type="project" value="UniProtKB-KW"/>
</dbReference>
<evidence type="ECO:0000259" key="3">
    <source>
        <dbReference type="Pfam" id="PF00561"/>
    </source>
</evidence>
<feature type="domain" description="Peptidase S33 tripeptidyl aminopeptidase-like C-terminal" evidence="4">
    <location>
        <begin position="391"/>
        <end position="484"/>
    </location>
</feature>
<organism evidence="5 6">
    <name type="scientific">Amycolatopsis minnesotensis</name>
    <dbReference type="NCBI Taxonomy" id="337894"/>
    <lineage>
        <taxon>Bacteria</taxon>
        <taxon>Bacillati</taxon>
        <taxon>Actinomycetota</taxon>
        <taxon>Actinomycetes</taxon>
        <taxon>Pseudonocardiales</taxon>
        <taxon>Pseudonocardiaceae</taxon>
        <taxon>Amycolatopsis</taxon>
    </lineage>
</organism>
<feature type="domain" description="AB hydrolase-1" evidence="3">
    <location>
        <begin position="104"/>
        <end position="260"/>
    </location>
</feature>
<proteinExistence type="predicted"/>
<accession>A0ABP5CL12</accession>
<feature type="signal peptide" evidence="2">
    <location>
        <begin position="1"/>
        <end position="24"/>
    </location>
</feature>
<evidence type="ECO:0000256" key="2">
    <source>
        <dbReference type="SAM" id="SignalP"/>
    </source>
</evidence>
<evidence type="ECO:0000313" key="6">
    <source>
        <dbReference type="Proteomes" id="UP001501116"/>
    </source>
</evidence>
<keyword evidence="2" id="KW-0732">Signal</keyword>
<name>A0ABP5CL12_9PSEU</name>
<protein>
    <submittedName>
        <fullName evidence="5">Alpha/beta hydrolase</fullName>
    </submittedName>
</protein>
<keyword evidence="5" id="KW-0378">Hydrolase</keyword>
<dbReference type="Gene3D" id="3.40.50.1820">
    <property type="entry name" value="alpha/beta hydrolase"/>
    <property type="match status" value="1"/>
</dbReference>
<evidence type="ECO:0000313" key="5">
    <source>
        <dbReference type="EMBL" id="GAA1964715.1"/>
    </source>
</evidence>
<dbReference type="Proteomes" id="UP001501116">
    <property type="component" value="Unassembled WGS sequence"/>
</dbReference>
<dbReference type="EMBL" id="BAAANN010000015">
    <property type="protein sequence ID" value="GAA1964715.1"/>
    <property type="molecule type" value="Genomic_DNA"/>
</dbReference>
<dbReference type="RefSeq" id="WP_344420844.1">
    <property type="nucleotide sequence ID" value="NZ_BAAANN010000015.1"/>
</dbReference>
<dbReference type="InterPro" id="IPR013595">
    <property type="entry name" value="Pept_S33_TAP-like_C"/>
</dbReference>